<dbReference type="SUPFAM" id="SSF55658">
    <property type="entry name" value="L9 N-domain-like"/>
    <property type="match status" value="1"/>
</dbReference>
<dbReference type="Pfam" id="PF03948">
    <property type="entry name" value="Ribosomal_L9_C"/>
    <property type="match status" value="1"/>
</dbReference>
<evidence type="ECO:0000313" key="9">
    <source>
        <dbReference type="EMBL" id="VFK54725.1"/>
    </source>
</evidence>
<evidence type="ECO:0000256" key="2">
    <source>
        <dbReference type="ARBA" id="ARBA00022730"/>
    </source>
</evidence>
<dbReference type="GO" id="GO:0005840">
    <property type="term" value="C:ribosome"/>
    <property type="evidence" value="ECO:0007669"/>
    <property type="project" value="UniProtKB-KW"/>
</dbReference>
<dbReference type="GO" id="GO:0003735">
    <property type="term" value="F:structural constituent of ribosome"/>
    <property type="evidence" value="ECO:0007669"/>
    <property type="project" value="InterPro"/>
</dbReference>
<keyword evidence="3 7" id="KW-0694">RNA-binding</keyword>
<evidence type="ECO:0000259" key="8">
    <source>
        <dbReference type="PROSITE" id="PS00651"/>
    </source>
</evidence>
<dbReference type="GO" id="GO:0006412">
    <property type="term" value="P:translation"/>
    <property type="evidence" value="ECO:0007669"/>
    <property type="project" value="UniProtKB-UniRule"/>
</dbReference>
<dbReference type="EMBL" id="CAADFV010000049">
    <property type="protein sequence ID" value="VFK58370.1"/>
    <property type="molecule type" value="Genomic_DNA"/>
</dbReference>
<keyword evidence="4 7" id="KW-0689">Ribosomal protein</keyword>
<dbReference type="InterPro" id="IPR000244">
    <property type="entry name" value="Ribosomal_bL9"/>
</dbReference>
<dbReference type="AlphaFoldDB" id="A0A450ZLM9"/>
<dbReference type="InterPro" id="IPR020069">
    <property type="entry name" value="Ribosomal_bL9_C"/>
</dbReference>
<dbReference type="HAMAP" id="MF_00503">
    <property type="entry name" value="Ribosomal_bL9"/>
    <property type="match status" value="1"/>
</dbReference>
<dbReference type="InterPro" id="IPR020594">
    <property type="entry name" value="Ribosomal_bL9_bac/chp"/>
</dbReference>
<sequence length="149" mass="15866">MEIILLGKIENLGVLGDTVKVKSGYARNYLIPKGKAVLATPQNIAAFEERRAELESEQADILMRAQARAGKINGLVISISAKTGDEGRLFGSVGAKEIATAAVSEAGIEIGKEEIRLPSGPLRQTGEQEITVHLHSDVEATMTVNVVSE</sequence>
<reference evidence="9" key="1">
    <citation type="submission" date="2019-02" db="EMBL/GenBank/DDBJ databases">
        <authorList>
            <person name="Gruber-Vodicka R. H."/>
            <person name="Seah K. B. B."/>
        </authorList>
    </citation>
    <scope>NUCLEOTIDE SEQUENCE</scope>
    <source>
        <strain evidence="10">BECK_BY2</strain>
        <strain evidence="9">BECK_BY3</strain>
    </source>
</reference>
<dbReference type="InterPro" id="IPR020070">
    <property type="entry name" value="Ribosomal_bL9_N"/>
</dbReference>
<keyword evidence="2 7" id="KW-0699">rRNA-binding</keyword>
<dbReference type="NCBIfam" id="TIGR00158">
    <property type="entry name" value="L9"/>
    <property type="match status" value="1"/>
</dbReference>
<evidence type="ECO:0000256" key="7">
    <source>
        <dbReference type="HAMAP-Rule" id="MF_00503"/>
    </source>
</evidence>
<proteinExistence type="inferred from homology"/>
<gene>
    <name evidence="7" type="primary">rplI</name>
    <name evidence="10" type="ORF">BECKTUN1418E_GA0071001_10495</name>
    <name evidence="9" type="ORF">BECKTUN1418F_GA0071002_10524</name>
</gene>
<evidence type="ECO:0000313" key="10">
    <source>
        <dbReference type="EMBL" id="VFK58370.1"/>
    </source>
</evidence>
<dbReference type="Pfam" id="PF01281">
    <property type="entry name" value="Ribosomal_L9_N"/>
    <property type="match status" value="1"/>
</dbReference>
<evidence type="ECO:0000256" key="6">
    <source>
        <dbReference type="ARBA" id="ARBA00035292"/>
    </source>
</evidence>
<dbReference type="Gene3D" id="3.10.430.100">
    <property type="entry name" value="Ribosomal protein L9, C-terminal domain"/>
    <property type="match status" value="1"/>
</dbReference>
<organism evidence="9">
    <name type="scientific">Candidatus Kentrum sp. TUN</name>
    <dbReference type="NCBI Taxonomy" id="2126343"/>
    <lineage>
        <taxon>Bacteria</taxon>
        <taxon>Pseudomonadati</taxon>
        <taxon>Pseudomonadota</taxon>
        <taxon>Gammaproteobacteria</taxon>
        <taxon>Candidatus Kentrum</taxon>
    </lineage>
</organism>
<evidence type="ECO:0000256" key="5">
    <source>
        <dbReference type="ARBA" id="ARBA00023274"/>
    </source>
</evidence>
<feature type="domain" description="Ribosomal protein L9" evidence="8">
    <location>
        <begin position="13"/>
        <end position="40"/>
    </location>
</feature>
<dbReference type="GO" id="GO:0019843">
    <property type="term" value="F:rRNA binding"/>
    <property type="evidence" value="ECO:0007669"/>
    <property type="project" value="UniProtKB-UniRule"/>
</dbReference>
<evidence type="ECO:0000256" key="3">
    <source>
        <dbReference type="ARBA" id="ARBA00022884"/>
    </source>
</evidence>
<evidence type="ECO:0000256" key="1">
    <source>
        <dbReference type="ARBA" id="ARBA00010605"/>
    </source>
</evidence>
<protein>
    <recommendedName>
        <fullName evidence="6 7">Large ribosomal subunit protein bL9</fullName>
    </recommendedName>
</protein>
<accession>A0A450ZLM9</accession>
<dbReference type="InterPro" id="IPR036791">
    <property type="entry name" value="Ribosomal_bL9_C_sf"/>
</dbReference>
<dbReference type="EMBL" id="CAADFY010000052">
    <property type="protein sequence ID" value="VFK54725.1"/>
    <property type="molecule type" value="Genomic_DNA"/>
</dbReference>
<keyword evidence="5 7" id="KW-0687">Ribonucleoprotein</keyword>
<dbReference type="Gene3D" id="3.40.5.10">
    <property type="entry name" value="Ribosomal protein L9, N-terminal domain"/>
    <property type="match status" value="1"/>
</dbReference>
<name>A0A450ZLM9_9GAMM</name>
<dbReference type="PROSITE" id="PS00651">
    <property type="entry name" value="RIBOSOMAL_L9"/>
    <property type="match status" value="1"/>
</dbReference>
<dbReference type="InterPro" id="IPR036935">
    <property type="entry name" value="Ribosomal_bL9_N_sf"/>
</dbReference>
<comment type="similarity">
    <text evidence="1 7">Belongs to the bacterial ribosomal protein bL9 family.</text>
</comment>
<dbReference type="GO" id="GO:1990904">
    <property type="term" value="C:ribonucleoprotein complex"/>
    <property type="evidence" value="ECO:0007669"/>
    <property type="project" value="UniProtKB-KW"/>
</dbReference>
<dbReference type="PANTHER" id="PTHR21368">
    <property type="entry name" value="50S RIBOSOMAL PROTEIN L9"/>
    <property type="match status" value="1"/>
</dbReference>
<dbReference type="InterPro" id="IPR009027">
    <property type="entry name" value="Ribosomal_bL9/RNase_H1_N"/>
</dbReference>
<comment type="function">
    <text evidence="7">Binds to the 23S rRNA.</text>
</comment>
<evidence type="ECO:0000256" key="4">
    <source>
        <dbReference type="ARBA" id="ARBA00022980"/>
    </source>
</evidence>
<dbReference type="SUPFAM" id="SSF55653">
    <property type="entry name" value="Ribosomal protein L9 C-domain"/>
    <property type="match status" value="1"/>
</dbReference>